<dbReference type="Gene3D" id="3.40.50.720">
    <property type="entry name" value="NAD(P)-binding Rossmann-like Domain"/>
    <property type="match status" value="3"/>
</dbReference>
<dbReference type="Pfam" id="PF21089">
    <property type="entry name" value="PKS_DH_N"/>
    <property type="match status" value="1"/>
</dbReference>
<evidence type="ECO:0000256" key="1">
    <source>
        <dbReference type="ARBA" id="ARBA00022450"/>
    </source>
</evidence>
<dbReference type="CDD" id="cd00833">
    <property type="entry name" value="PKS"/>
    <property type="match status" value="1"/>
</dbReference>
<keyword evidence="6" id="KW-0012">Acyltransferase</keyword>
<dbReference type="InterPro" id="IPR014030">
    <property type="entry name" value="Ketoacyl_synth_N"/>
</dbReference>
<dbReference type="Pfam" id="PF08240">
    <property type="entry name" value="ADH_N"/>
    <property type="match status" value="1"/>
</dbReference>
<keyword evidence="3" id="KW-0808">Transferase</keyword>
<dbReference type="Gene3D" id="3.40.47.10">
    <property type="match status" value="1"/>
</dbReference>
<feature type="domain" description="Carrier" evidence="9">
    <location>
        <begin position="2402"/>
        <end position="2477"/>
    </location>
</feature>
<dbReference type="SUPFAM" id="SSF53335">
    <property type="entry name" value="S-adenosyl-L-methionine-dependent methyltransferases"/>
    <property type="match status" value="1"/>
</dbReference>
<sequence length="2492" mass="259767">MEAAANRFGDRAVAVVGVGCRLPGGIGDLDGLWSALDEGRDLVGEVPADRFDPERFVDRTGPRPGKSYTSAGGFLDDIASFDADYFGISPKEAAQTDPQHRLLLELTAEALDDAGIVPARLAGTPAGVFVGISDASYGGLQMMSPATVNAYTASGAASSIAANRLSHAFDLRGPSVAMDTACSSSLVALERACEQVAAHGGVMLAGGVNVLVGPYVYVAFSQASMLSATGRCAAFSAGADGFVRAEGGGMVVLKRLPDALADGDRIHCVLAGWGSNSDGRTAGLALPSAAAQERLLRDVYGAAGVDPDELVYVEAHGTGTPVGDPAECTAIGRALAQRRSRALPVGSVKSNLGHLEPASGMAGLFKALLVLRHGRIPASLHAAPLNPGIDFAGLNLAPAVDAAAVAPAARGRRLAGVNSFGFGGTNAHVIVAAPPDPAAPAAVPLTAPSALPVVVSARTPEALESAAERLAHRLSSADAEEFRDIAFTTCARRGAHPYRRAVLAADPQDAARRLSDAPGQPAAPAASDGRVAFVYCGNGAQWAGMGADLLATDPVFAGAVAEADAALEPYLGWSVVREMALPPEQWRLELTEVAQPLLFAVQVGLTRILRARGIAPAAVAGHSVGEAAAAWAAGAVSLDQAARIVAARGRAQAPTAGSGRMAAAGLSPDEAEKLLARHPGVEIAGVNSDHDVTLAGSQLQLEAVAAELGQRGVFFRLLDLDHAFHSSAMDAVRGPLLRALDGLAPSPGHIPLASTATGGLIDGTRLDAEHWWQGIRRPVLFAPAVAALRDSGIGVFAEIGPHPVLRTYLRRILAAAPERRCTTTATLRRDAGGRTAMDTAVTSLIGAGADIDWAASFPAPGRVATLPAYPWQRERHWQGHPDDWARSPAGPVVHPLLGERLPAAIPSWQGAVEPAMAPWLADHRLAGSVVFPATGYVEMGLAAGREVLDGPVETDSWEFVRPLVIPWDDAGSVRVQASLSPRDGFLDITGTDRPGAAPRPHARGRVRRLLGTAPPALDVAAARERCPRHLGRTQCYDLFDRAGLGYGPSFRQIRDLWAGDGETITAYRGDAADDRLSVHPALLDGALQSGLPLVPGVAAGDHVHLPAAIGSVKVWRAPAAAGWFHVRDRSRVAGELCWDVTVTDADGAVCVELRGVRMRRLAGQEKGPVELQHTVLRAAPLPLEPAAPSPLPEPEHIAAGAADRIARLRDTAQSRDYERFARRLRRITAHYVAAAIAGTLPHACTRFTLADLEGLGGPGHQRRTVGLLLPWCEAEGLVRATPDGGLRLTTSDFRGPELVRGMLHTLPAYGNDVVLLNYLMRRLPAFLRGEVPPQELVLDDGPAELLRCFYGASAQLRPVHRVAQALLAEIVSAWPPSRPLRVLELGAGTAGLTRALLPLLPPERTHYTFTDVSPSFFATAQKRLADFDVVDYRVLDLDDDPTGQGFPARGYDLVVASDALHTATDLAAALARVSGLLAPGGRLLAVESHNARAAASTFGMLDDFWAPTDTALRPDGAFLGREQWPPLLRRSGFEHVVQTGDDRAPHAEDFSVILAATPAAPAGAALSAPAPPDGSGTDGGTRAGDRHLVIAETPRESPLADAAAAATGAAARSAVAPDGAAAWAGLLADSASGEDGHLAITVILADPAEGDPDPVRLTTRRAALLRGLTAACPGGGDGPTRSLTLVTRPTGALPAPEEPEAPADAAVWGLARTLANERPDLPITRISLERGAGTAADARRIAAELRAGGPEDEIVLTRAGRFVPREVRHAPTVAATDVAAYTLRTRSPGLNYRLSWAECDRPVPGPGMVAIAVRAAALNYRDTMQVTGMLPAEAIEGSLSENGPGLECAGVIDAVGPGVTDLRVGDRVFALAPAALASHTVTSAHAVGLIPDTMGFASAATLPVVFTTVQYALGHLARLGAGETVLVHGGAGGVGLAALQYARSCGARVIATAGSEVKRDLLRTLGVHDVLDSRSLDFAPQVMAATGGRGVDVVLNSLSGEAIGRGLELLRPGGRFVELGKRDIMENNPLPLRPFHNNIGFFSVDLNVLLDRPDEAADIWRRVTERVHAGDYRPLPHTLFPAARVQDAFELLQHSRHIGKVVASFDDLDEPIPVHPRPARPRLDPDGTYLVTGGLGGFGAATARHLAGQGARRLALASRRGADAPEAAALLADLAGMGVHATAHAVDCADPGAVAGLLRDIDSGGHRLCGVVHAAALFDDADLADLTDERFAAVLAPKMRGLLHLDRLTRGRDLSLFCTYSSVTATLGNIRQSNYVAANAFTEALIRRRRHDGAAGLALAWGHIGQVGHVARNGLASFVTASGFAPMTPAEAFAAAQRIRPGANGVVTVARSGLARSGAVLPASAASPRLRLFLGDLPADDSAGHGGLIARLTALPPGEAQDALAGHLTDVLAEILHTDPERLDRHRRLEEFGLDSLMGAELMLAVNRNYGLDIPPMELVRGGGTIADLSRTILLRLGLPPAGGRAEEHAGS</sequence>
<dbReference type="PROSITE" id="PS50075">
    <property type="entry name" value="CARRIER"/>
    <property type="match status" value="1"/>
</dbReference>
<dbReference type="InterPro" id="IPR042104">
    <property type="entry name" value="PKS_dehydratase_sf"/>
</dbReference>
<dbReference type="CDD" id="cd05195">
    <property type="entry name" value="enoyl_red"/>
    <property type="match status" value="1"/>
</dbReference>
<dbReference type="InterPro" id="IPR020807">
    <property type="entry name" value="PKS_DH"/>
</dbReference>
<dbReference type="InterPro" id="IPR013968">
    <property type="entry name" value="PKS_KR"/>
</dbReference>
<keyword evidence="5" id="KW-0511">Multifunctional enzyme</keyword>
<dbReference type="SMART" id="SM00829">
    <property type="entry name" value="PKS_ER"/>
    <property type="match status" value="1"/>
</dbReference>
<dbReference type="SMART" id="SM00822">
    <property type="entry name" value="PKS_KR"/>
    <property type="match status" value="1"/>
</dbReference>
<dbReference type="Pfam" id="PF00109">
    <property type="entry name" value="ketoacyl-synt"/>
    <property type="match status" value="1"/>
</dbReference>
<dbReference type="InterPro" id="IPR016035">
    <property type="entry name" value="Acyl_Trfase/lysoPLipase"/>
</dbReference>
<dbReference type="Pfam" id="PF02801">
    <property type="entry name" value="Ketoacyl-synt_C"/>
    <property type="match status" value="1"/>
</dbReference>
<dbReference type="SMART" id="SM00826">
    <property type="entry name" value="PKS_DH"/>
    <property type="match status" value="1"/>
</dbReference>
<proteinExistence type="predicted"/>
<evidence type="ECO:0000259" key="10">
    <source>
        <dbReference type="PROSITE" id="PS52004"/>
    </source>
</evidence>
<dbReference type="Gene3D" id="3.10.129.110">
    <property type="entry name" value="Polyketide synthase dehydratase"/>
    <property type="match status" value="1"/>
</dbReference>
<evidence type="ECO:0000256" key="4">
    <source>
        <dbReference type="ARBA" id="ARBA00022857"/>
    </source>
</evidence>
<dbReference type="Gene3D" id="1.10.1200.10">
    <property type="entry name" value="ACP-like"/>
    <property type="match status" value="1"/>
</dbReference>
<dbReference type="InterPro" id="IPR029063">
    <property type="entry name" value="SAM-dependent_MTases_sf"/>
</dbReference>
<evidence type="ECO:0000313" key="12">
    <source>
        <dbReference type="EMBL" id="MFC4561196.1"/>
    </source>
</evidence>
<dbReference type="Pfam" id="PF00550">
    <property type="entry name" value="PP-binding"/>
    <property type="match status" value="1"/>
</dbReference>
<evidence type="ECO:0000256" key="5">
    <source>
        <dbReference type="ARBA" id="ARBA00023268"/>
    </source>
</evidence>
<dbReference type="InterPro" id="IPR049551">
    <property type="entry name" value="PKS_DH_C"/>
</dbReference>
<dbReference type="InterPro" id="IPR009081">
    <property type="entry name" value="PP-bd_ACP"/>
</dbReference>
<keyword evidence="4" id="KW-0521">NADP</keyword>
<dbReference type="InterPro" id="IPR050091">
    <property type="entry name" value="PKS_NRPS_Biosynth_Enz"/>
</dbReference>
<feature type="region of interest" description="Disordered" evidence="8">
    <location>
        <begin position="1563"/>
        <end position="1583"/>
    </location>
</feature>
<keyword evidence="13" id="KW-1185">Reference proteome</keyword>
<dbReference type="SMART" id="SM00823">
    <property type="entry name" value="PKS_PP"/>
    <property type="match status" value="1"/>
</dbReference>
<dbReference type="InterPro" id="IPR014031">
    <property type="entry name" value="Ketoacyl_synth_C"/>
</dbReference>
<dbReference type="SMART" id="SM00825">
    <property type="entry name" value="PKS_KS"/>
    <property type="match status" value="1"/>
</dbReference>
<dbReference type="Gene3D" id="3.40.366.10">
    <property type="entry name" value="Malonyl-Coenzyme A Acyl Carrier Protein, domain 2"/>
    <property type="match status" value="1"/>
</dbReference>
<dbReference type="SUPFAM" id="SSF50129">
    <property type="entry name" value="GroES-like"/>
    <property type="match status" value="1"/>
</dbReference>
<dbReference type="InterPro" id="IPR013217">
    <property type="entry name" value="Methyltransf_12"/>
</dbReference>
<feature type="domain" description="PKS/mFAS DH" evidence="11">
    <location>
        <begin position="894"/>
        <end position="1167"/>
    </location>
</feature>
<dbReference type="SUPFAM" id="SSF55048">
    <property type="entry name" value="Probable ACP-binding domain of malonyl-CoA ACP transacylase"/>
    <property type="match status" value="1"/>
</dbReference>
<dbReference type="Pfam" id="PF08242">
    <property type="entry name" value="Methyltransf_12"/>
    <property type="match status" value="1"/>
</dbReference>
<dbReference type="InterPro" id="IPR036291">
    <property type="entry name" value="NAD(P)-bd_dom_sf"/>
</dbReference>
<dbReference type="SMART" id="SM01294">
    <property type="entry name" value="PKS_PP_betabranch"/>
    <property type="match status" value="1"/>
</dbReference>
<protein>
    <submittedName>
        <fullName evidence="12">SDR family NAD(P)-dependent oxidoreductase</fullName>
    </submittedName>
</protein>
<dbReference type="EMBL" id="JBHSFQ010000003">
    <property type="protein sequence ID" value="MFC4561196.1"/>
    <property type="molecule type" value="Genomic_DNA"/>
</dbReference>
<feature type="active site" description="Proton acceptor; for dehydratase activity" evidence="7">
    <location>
        <position position="923"/>
    </location>
</feature>
<dbReference type="InterPro" id="IPR002364">
    <property type="entry name" value="Quin_OxRdtase/zeta-crystal_CS"/>
</dbReference>
<evidence type="ECO:0000256" key="8">
    <source>
        <dbReference type="SAM" id="MobiDB-lite"/>
    </source>
</evidence>
<dbReference type="Gene3D" id="3.40.50.150">
    <property type="entry name" value="Vaccinia Virus protein VP39"/>
    <property type="match status" value="1"/>
</dbReference>
<dbReference type="InterPro" id="IPR057326">
    <property type="entry name" value="KR_dom"/>
</dbReference>
<dbReference type="InterPro" id="IPR016036">
    <property type="entry name" value="Malonyl_transacylase_ACP-bd"/>
</dbReference>
<dbReference type="Gene3D" id="3.90.180.10">
    <property type="entry name" value="Medium-chain alcohol dehydrogenases, catalytic domain"/>
    <property type="match status" value="1"/>
</dbReference>
<evidence type="ECO:0000313" key="13">
    <source>
        <dbReference type="Proteomes" id="UP001595923"/>
    </source>
</evidence>
<dbReference type="InterPro" id="IPR049552">
    <property type="entry name" value="PKS_DH_N"/>
</dbReference>
<dbReference type="Proteomes" id="UP001595923">
    <property type="component" value="Unassembled WGS sequence"/>
</dbReference>
<evidence type="ECO:0000256" key="3">
    <source>
        <dbReference type="ARBA" id="ARBA00022679"/>
    </source>
</evidence>
<comment type="caution">
    <text evidence="12">The sequence shown here is derived from an EMBL/GenBank/DDBJ whole genome shotgun (WGS) entry which is preliminary data.</text>
</comment>
<feature type="region of interest" description="N-terminal hotdog fold" evidence="7">
    <location>
        <begin position="894"/>
        <end position="1013"/>
    </location>
</feature>
<gene>
    <name evidence="12" type="ORF">ACFO4E_04915</name>
</gene>
<dbReference type="PROSITE" id="PS52004">
    <property type="entry name" value="KS3_2"/>
    <property type="match status" value="1"/>
</dbReference>
<dbReference type="InterPro" id="IPR013149">
    <property type="entry name" value="ADH-like_C"/>
</dbReference>
<evidence type="ECO:0000256" key="7">
    <source>
        <dbReference type="PROSITE-ProRule" id="PRU01363"/>
    </source>
</evidence>
<organism evidence="12 13">
    <name type="scientific">Nocardiopsis mangrovi</name>
    <dbReference type="NCBI Taxonomy" id="1179818"/>
    <lineage>
        <taxon>Bacteria</taxon>
        <taxon>Bacillati</taxon>
        <taxon>Actinomycetota</taxon>
        <taxon>Actinomycetes</taxon>
        <taxon>Streptosporangiales</taxon>
        <taxon>Nocardiopsidaceae</taxon>
        <taxon>Nocardiopsis</taxon>
    </lineage>
</organism>
<dbReference type="Pfam" id="PF08659">
    <property type="entry name" value="KR"/>
    <property type="match status" value="1"/>
</dbReference>
<keyword evidence="2" id="KW-0597">Phosphoprotein</keyword>
<dbReference type="InterPro" id="IPR049900">
    <property type="entry name" value="PKS_mFAS_DH"/>
</dbReference>
<dbReference type="SUPFAM" id="SSF52151">
    <property type="entry name" value="FabD/lysophospholipase-like"/>
    <property type="match status" value="1"/>
</dbReference>
<evidence type="ECO:0000259" key="9">
    <source>
        <dbReference type="PROSITE" id="PS50075"/>
    </source>
</evidence>
<dbReference type="InterPro" id="IPR020843">
    <property type="entry name" value="ER"/>
</dbReference>
<dbReference type="RefSeq" id="WP_378571809.1">
    <property type="nucleotide sequence ID" value="NZ_JBHSFQ010000003.1"/>
</dbReference>
<evidence type="ECO:0000256" key="6">
    <source>
        <dbReference type="ARBA" id="ARBA00023315"/>
    </source>
</evidence>
<dbReference type="CDD" id="cd02440">
    <property type="entry name" value="AdoMet_MTases"/>
    <property type="match status" value="1"/>
</dbReference>
<dbReference type="SUPFAM" id="SSF47336">
    <property type="entry name" value="ACP-like"/>
    <property type="match status" value="1"/>
</dbReference>
<dbReference type="Gene3D" id="3.30.70.3290">
    <property type="match status" value="1"/>
</dbReference>
<dbReference type="PROSITE" id="PS52019">
    <property type="entry name" value="PKS_MFAS_DH"/>
    <property type="match status" value="1"/>
</dbReference>
<dbReference type="SUPFAM" id="SSF53901">
    <property type="entry name" value="Thiolase-like"/>
    <property type="match status" value="1"/>
</dbReference>
<dbReference type="Pfam" id="PF16197">
    <property type="entry name" value="KAsynt_C_assoc"/>
    <property type="match status" value="1"/>
</dbReference>
<dbReference type="InterPro" id="IPR020841">
    <property type="entry name" value="PKS_Beta-ketoAc_synthase_dom"/>
</dbReference>
<dbReference type="PANTHER" id="PTHR43775:SF37">
    <property type="entry name" value="SI:DKEY-61P9.11"/>
    <property type="match status" value="1"/>
</dbReference>
<accession>A0ABV9DQR6</accession>
<name>A0ABV9DQR6_9ACTN</name>
<dbReference type="InterPro" id="IPR020806">
    <property type="entry name" value="PKS_PP-bd"/>
</dbReference>
<dbReference type="SUPFAM" id="SSF51735">
    <property type="entry name" value="NAD(P)-binding Rossmann-fold domains"/>
    <property type="match status" value="3"/>
</dbReference>
<dbReference type="CDD" id="cd05274">
    <property type="entry name" value="KR_FAS_SDR_x"/>
    <property type="match status" value="1"/>
</dbReference>
<dbReference type="InterPro" id="IPR011032">
    <property type="entry name" value="GroES-like_sf"/>
</dbReference>
<dbReference type="Pfam" id="PF00107">
    <property type="entry name" value="ADH_zinc_N"/>
    <property type="match status" value="1"/>
</dbReference>
<dbReference type="InterPro" id="IPR014043">
    <property type="entry name" value="Acyl_transferase_dom"/>
</dbReference>
<feature type="domain" description="Ketosynthase family 3 (KS3)" evidence="10">
    <location>
        <begin position="10"/>
        <end position="433"/>
    </location>
</feature>
<dbReference type="InterPro" id="IPR032821">
    <property type="entry name" value="PKS_assoc"/>
</dbReference>
<dbReference type="SMART" id="SM00827">
    <property type="entry name" value="PKS_AT"/>
    <property type="match status" value="1"/>
</dbReference>
<dbReference type="PANTHER" id="PTHR43775">
    <property type="entry name" value="FATTY ACID SYNTHASE"/>
    <property type="match status" value="1"/>
</dbReference>
<dbReference type="InterPro" id="IPR001227">
    <property type="entry name" value="Ac_transferase_dom_sf"/>
</dbReference>
<dbReference type="InterPro" id="IPR013154">
    <property type="entry name" value="ADH-like_N"/>
</dbReference>
<dbReference type="InterPro" id="IPR036736">
    <property type="entry name" value="ACP-like_sf"/>
</dbReference>
<evidence type="ECO:0000259" key="11">
    <source>
        <dbReference type="PROSITE" id="PS52019"/>
    </source>
</evidence>
<dbReference type="Pfam" id="PF00698">
    <property type="entry name" value="Acyl_transf_1"/>
    <property type="match status" value="1"/>
</dbReference>
<dbReference type="InterPro" id="IPR018201">
    <property type="entry name" value="Ketoacyl_synth_AS"/>
</dbReference>
<dbReference type="PROSITE" id="PS01162">
    <property type="entry name" value="QOR_ZETA_CRYSTAL"/>
    <property type="match status" value="1"/>
</dbReference>
<dbReference type="Pfam" id="PF14765">
    <property type="entry name" value="PS-DH"/>
    <property type="match status" value="1"/>
</dbReference>
<dbReference type="PROSITE" id="PS00606">
    <property type="entry name" value="KS3_1"/>
    <property type="match status" value="1"/>
</dbReference>
<feature type="active site" description="Proton donor; for dehydratase activity" evidence="7">
    <location>
        <position position="1084"/>
    </location>
</feature>
<feature type="region of interest" description="C-terminal hotdog fold" evidence="7">
    <location>
        <begin position="1027"/>
        <end position="1167"/>
    </location>
</feature>
<evidence type="ECO:0000256" key="2">
    <source>
        <dbReference type="ARBA" id="ARBA00022553"/>
    </source>
</evidence>
<keyword evidence="1" id="KW-0596">Phosphopantetheine</keyword>
<dbReference type="InterPro" id="IPR016039">
    <property type="entry name" value="Thiolase-like"/>
</dbReference>
<reference evidence="13" key="1">
    <citation type="journal article" date="2019" name="Int. J. Syst. Evol. Microbiol.">
        <title>The Global Catalogue of Microorganisms (GCM) 10K type strain sequencing project: providing services to taxonomists for standard genome sequencing and annotation.</title>
        <authorList>
            <consortium name="The Broad Institute Genomics Platform"/>
            <consortium name="The Broad Institute Genome Sequencing Center for Infectious Disease"/>
            <person name="Wu L."/>
            <person name="Ma J."/>
        </authorList>
    </citation>
    <scope>NUCLEOTIDE SEQUENCE [LARGE SCALE GENOMIC DNA]</scope>
    <source>
        <strain evidence="13">XZYJ18</strain>
    </source>
</reference>